<dbReference type="Proteomes" id="UP000034302">
    <property type="component" value="Unassembled WGS sequence"/>
</dbReference>
<protein>
    <submittedName>
        <fullName evidence="2">Uncharacterized protein</fullName>
    </submittedName>
</protein>
<keyword evidence="1" id="KW-0472">Membrane</keyword>
<sequence length="111" mass="11663">MVNKYKKNIGSGLAGVWIGGYEIDVPSVKADFSTLGGVLTMVVDLLSFLVGFSALVAVIMIIYAGFLFITAGGDPDKISTGSKTLTAAIVGLVIVFLAKTIITFIITEFLL</sequence>
<feature type="transmembrane region" description="Helical" evidence="1">
    <location>
        <begin position="45"/>
        <end position="72"/>
    </location>
</feature>
<reference evidence="2 3" key="1">
    <citation type="journal article" date="2015" name="Nature">
        <title>rRNA introns, odd ribosomes, and small enigmatic genomes across a large radiation of phyla.</title>
        <authorList>
            <person name="Brown C.T."/>
            <person name="Hug L.A."/>
            <person name="Thomas B.C."/>
            <person name="Sharon I."/>
            <person name="Castelle C.J."/>
            <person name="Singh A."/>
            <person name="Wilkins M.J."/>
            <person name="Williams K.H."/>
            <person name="Banfield J.F."/>
        </authorList>
    </citation>
    <scope>NUCLEOTIDE SEQUENCE [LARGE SCALE GENOMIC DNA]</scope>
</reference>
<dbReference type="Pfam" id="PF18895">
    <property type="entry name" value="T4SS_pilin"/>
    <property type="match status" value="1"/>
</dbReference>
<keyword evidence="1" id="KW-0812">Transmembrane</keyword>
<name>A0A0F9ZI97_9BACT</name>
<proteinExistence type="predicted"/>
<evidence type="ECO:0000313" key="3">
    <source>
        <dbReference type="Proteomes" id="UP000034302"/>
    </source>
</evidence>
<evidence type="ECO:0000313" key="2">
    <source>
        <dbReference type="EMBL" id="KKP43918.1"/>
    </source>
</evidence>
<keyword evidence="1" id="KW-1133">Transmembrane helix</keyword>
<dbReference type="EMBL" id="LBOV01000009">
    <property type="protein sequence ID" value="KKP43918.1"/>
    <property type="molecule type" value="Genomic_DNA"/>
</dbReference>
<accession>A0A0F9ZI97</accession>
<evidence type="ECO:0000256" key="1">
    <source>
        <dbReference type="SAM" id="Phobius"/>
    </source>
</evidence>
<organism evidence="2 3">
    <name type="scientific">candidate division WS6 bacterium GW2011_GWC1_33_20</name>
    <dbReference type="NCBI Taxonomy" id="1619089"/>
    <lineage>
        <taxon>Bacteria</taxon>
        <taxon>Candidatus Dojkabacteria</taxon>
    </lineage>
</organism>
<feature type="transmembrane region" description="Helical" evidence="1">
    <location>
        <begin position="84"/>
        <end position="106"/>
    </location>
</feature>
<comment type="caution">
    <text evidence="2">The sequence shown here is derived from an EMBL/GenBank/DDBJ whole genome shotgun (WGS) entry which is preliminary data.</text>
</comment>
<dbReference type="InterPro" id="IPR043993">
    <property type="entry name" value="T4SS_pilin"/>
</dbReference>
<dbReference type="AlphaFoldDB" id="A0A0F9ZI97"/>
<gene>
    <name evidence="2" type="ORF">UR34_C0009G0019</name>
</gene>